<dbReference type="EMBL" id="JABSTR010000004">
    <property type="protein sequence ID" value="KAH9368476.1"/>
    <property type="molecule type" value="Genomic_DNA"/>
</dbReference>
<gene>
    <name evidence="3" type="ORF">HPB48_022181</name>
</gene>
<organism evidence="3 4">
    <name type="scientific">Haemaphysalis longicornis</name>
    <name type="common">Bush tick</name>
    <dbReference type="NCBI Taxonomy" id="44386"/>
    <lineage>
        <taxon>Eukaryota</taxon>
        <taxon>Metazoa</taxon>
        <taxon>Ecdysozoa</taxon>
        <taxon>Arthropoda</taxon>
        <taxon>Chelicerata</taxon>
        <taxon>Arachnida</taxon>
        <taxon>Acari</taxon>
        <taxon>Parasitiformes</taxon>
        <taxon>Ixodida</taxon>
        <taxon>Ixodoidea</taxon>
        <taxon>Ixodidae</taxon>
        <taxon>Haemaphysalinae</taxon>
        <taxon>Haemaphysalis</taxon>
    </lineage>
</organism>
<feature type="region of interest" description="Disordered" evidence="2">
    <location>
        <begin position="1"/>
        <end position="23"/>
    </location>
</feature>
<keyword evidence="4" id="KW-1185">Reference proteome</keyword>
<keyword evidence="1" id="KW-0175">Coiled coil</keyword>
<feature type="coiled-coil region" evidence="1">
    <location>
        <begin position="67"/>
        <end position="108"/>
    </location>
</feature>
<accession>A0A9J6G299</accession>
<dbReference type="OrthoDB" id="5989141at2759"/>
<dbReference type="VEuPathDB" id="VectorBase:HLOH_048642"/>
<name>A0A9J6G299_HAELO</name>
<reference evidence="3 4" key="1">
    <citation type="journal article" date="2020" name="Cell">
        <title>Large-Scale Comparative Analyses of Tick Genomes Elucidate Their Genetic Diversity and Vector Capacities.</title>
        <authorList>
            <consortium name="Tick Genome and Microbiome Consortium (TIGMIC)"/>
            <person name="Jia N."/>
            <person name="Wang J."/>
            <person name="Shi W."/>
            <person name="Du L."/>
            <person name="Sun Y."/>
            <person name="Zhan W."/>
            <person name="Jiang J.F."/>
            <person name="Wang Q."/>
            <person name="Zhang B."/>
            <person name="Ji P."/>
            <person name="Bell-Sakyi L."/>
            <person name="Cui X.M."/>
            <person name="Yuan T.T."/>
            <person name="Jiang B.G."/>
            <person name="Yang W.F."/>
            <person name="Lam T.T."/>
            <person name="Chang Q.C."/>
            <person name="Ding S.J."/>
            <person name="Wang X.J."/>
            <person name="Zhu J.G."/>
            <person name="Ruan X.D."/>
            <person name="Zhao L."/>
            <person name="Wei J.T."/>
            <person name="Ye R.Z."/>
            <person name="Que T.C."/>
            <person name="Du C.H."/>
            <person name="Zhou Y.H."/>
            <person name="Cheng J.X."/>
            <person name="Dai P.F."/>
            <person name="Guo W.B."/>
            <person name="Han X.H."/>
            <person name="Huang E.J."/>
            <person name="Li L.F."/>
            <person name="Wei W."/>
            <person name="Gao Y.C."/>
            <person name="Liu J.Z."/>
            <person name="Shao H.Z."/>
            <person name="Wang X."/>
            <person name="Wang C.C."/>
            <person name="Yang T.C."/>
            <person name="Huo Q.B."/>
            <person name="Li W."/>
            <person name="Chen H.Y."/>
            <person name="Chen S.E."/>
            <person name="Zhou L.G."/>
            <person name="Ni X.B."/>
            <person name="Tian J.H."/>
            <person name="Sheng Y."/>
            <person name="Liu T."/>
            <person name="Pan Y.S."/>
            <person name="Xia L.Y."/>
            <person name="Li J."/>
            <person name="Zhao F."/>
            <person name="Cao W.C."/>
        </authorList>
    </citation>
    <scope>NUCLEOTIDE SEQUENCE [LARGE SCALE GENOMIC DNA]</scope>
    <source>
        <strain evidence="3">HaeL-2018</strain>
    </source>
</reference>
<evidence type="ECO:0000256" key="1">
    <source>
        <dbReference type="SAM" id="Coils"/>
    </source>
</evidence>
<feature type="compositionally biased region" description="Basic and acidic residues" evidence="2">
    <location>
        <begin position="9"/>
        <end position="23"/>
    </location>
</feature>
<comment type="caution">
    <text evidence="3">The sequence shown here is derived from an EMBL/GenBank/DDBJ whole genome shotgun (WGS) entry which is preliminary data.</text>
</comment>
<sequence>MGKNSGKGACKDANKDTGRDGEKGVTDVKELRDLLKMFDDFKKDFRAEMRELKDGISFCCTDICNDVKDTATVLKNLRLEMQELLRQNIKLRKENKRLSERCDELEQYQRLNNLQVKGAPAESDPVTALQKIGEAVGETIDATDIDICHWDSTPKVENKPVGCCPQPRRGRVDEKPTVLHSDVVAQLPENVCVAMGCSSFIPPTILYGPHPRQVLGVKQVVQAFLSPALPHQHLAKGRRSKTVSASTNPCLALALLSCILFQVTCLLDGYGYVLKKIKPASQPC</sequence>
<dbReference type="AlphaFoldDB" id="A0A9J6G299"/>
<protein>
    <submittedName>
        <fullName evidence="3">Uncharacterized protein</fullName>
    </submittedName>
</protein>
<proteinExistence type="predicted"/>
<dbReference type="Proteomes" id="UP000821853">
    <property type="component" value="Chromosome 2"/>
</dbReference>
<evidence type="ECO:0000313" key="4">
    <source>
        <dbReference type="Proteomes" id="UP000821853"/>
    </source>
</evidence>
<evidence type="ECO:0000313" key="3">
    <source>
        <dbReference type="EMBL" id="KAH9368476.1"/>
    </source>
</evidence>
<evidence type="ECO:0000256" key="2">
    <source>
        <dbReference type="SAM" id="MobiDB-lite"/>
    </source>
</evidence>